<reference evidence="1 2" key="1">
    <citation type="submission" date="2020-02" db="EMBL/GenBank/DDBJ databases">
        <authorList>
            <person name="Ferguson B K."/>
        </authorList>
    </citation>
    <scope>NUCLEOTIDE SEQUENCE [LARGE SCALE GENOMIC DNA]</scope>
</reference>
<accession>A0A6H5FZS1</accession>
<name>A0A6H5FZS1_9HEMI</name>
<feature type="non-terminal residue" evidence="1">
    <location>
        <position position="65"/>
    </location>
</feature>
<dbReference type="AlphaFoldDB" id="A0A6H5FZS1"/>
<dbReference type="EMBL" id="CADCXU010003577">
    <property type="protein sequence ID" value="CAA9995550.1"/>
    <property type="molecule type" value="Genomic_DNA"/>
</dbReference>
<evidence type="ECO:0000313" key="2">
    <source>
        <dbReference type="Proteomes" id="UP000479000"/>
    </source>
</evidence>
<dbReference type="Proteomes" id="UP000479000">
    <property type="component" value="Unassembled WGS sequence"/>
</dbReference>
<organism evidence="1 2">
    <name type="scientific">Nesidiocoris tenuis</name>
    <dbReference type="NCBI Taxonomy" id="355587"/>
    <lineage>
        <taxon>Eukaryota</taxon>
        <taxon>Metazoa</taxon>
        <taxon>Ecdysozoa</taxon>
        <taxon>Arthropoda</taxon>
        <taxon>Hexapoda</taxon>
        <taxon>Insecta</taxon>
        <taxon>Pterygota</taxon>
        <taxon>Neoptera</taxon>
        <taxon>Paraneoptera</taxon>
        <taxon>Hemiptera</taxon>
        <taxon>Heteroptera</taxon>
        <taxon>Panheteroptera</taxon>
        <taxon>Cimicomorpha</taxon>
        <taxon>Miridae</taxon>
        <taxon>Dicyphina</taxon>
        <taxon>Nesidiocoris</taxon>
    </lineage>
</organism>
<proteinExistence type="predicted"/>
<sequence length="65" mass="7537">MVQDAREIMQGGRWERHLRSVLRYLGLNNSISTRTEEFPFANSSLPNPQRASTSYITQFFQTKSS</sequence>
<protein>
    <submittedName>
        <fullName evidence="1">Uncharacterized protein</fullName>
    </submittedName>
</protein>
<keyword evidence="2" id="KW-1185">Reference proteome</keyword>
<evidence type="ECO:0000313" key="1">
    <source>
        <dbReference type="EMBL" id="CAA9995550.1"/>
    </source>
</evidence>
<gene>
    <name evidence="1" type="ORF">NTEN_LOCUS2341</name>
</gene>